<dbReference type="RefSeq" id="XP_013227828.1">
    <property type="nucleotide sequence ID" value="XM_013372374.1"/>
</dbReference>
<evidence type="ECO:0000256" key="9">
    <source>
        <dbReference type="ARBA" id="ARBA00023128"/>
    </source>
</evidence>
<dbReference type="OrthoDB" id="9970435at2759"/>
<gene>
    <name evidence="11" type="ORF">ETH_00004915</name>
</gene>
<evidence type="ECO:0000256" key="1">
    <source>
        <dbReference type="ARBA" id="ARBA00004434"/>
    </source>
</evidence>
<evidence type="ECO:0000313" key="12">
    <source>
        <dbReference type="Proteomes" id="UP000030747"/>
    </source>
</evidence>
<proteinExistence type="inferred from homology"/>
<accession>U6KG27</accession>
<comment type="subcellular location">
    <subcellularLocation>
        <location evidence="1">Mitochondrion inner membrane</location>
        <topology evidence="1">Single-pass membrane protein</topology>
    </subcellularLocation>
</comment>
<reference evidence="11" key="1">
    <citation type="submission" date="2013-10" db="EMBL/GenBank/DDBJ databases">
        <title>Genomic analysis of the causative agents of coccidiosis in chickens.</title>
        <authorList>
            <person name="Reid A.J."/>
            <person name="Blake D."/>
            <person name="Billington K."/>
            <person name="Browne H."/>
            <person name="Dunn M."/>
            <person name="Hung S."/>
            <person name="Kawahara F."/>
            <person name="Miranda-Saavedra D."/>
            <person name="Mourier T."/>
            <person name="Nagra H."/>
            <person name="Otto T.D."/>
            <person name="Rawlings N."/>
            <person name="Sanchez A."/>
            <person name="Sanders M."/>
            <person name="Subramaniam C."/>
            <person name="Tay Y."/>
            <person name="Dear P."/>
            <person name="Doerig C."/>
            <person name="Gruber A."/>
            <person name="Parkinson J."/>
            <person name="Shirley M."/>
            <person name="Wan K.L."/>
            <person name="Berriman M."/>
            <person name="Tomley F."/>
            <person name="Pain A."/>
        </authorList>
    </citation>
    <scope>NUCLEOTIDE SEQUENCE [LARGE SCALE GENOMIC DNA]</scope>
    <source>
        <strain evidence="11">Houghton</strain>
    </source>
</reference>
<evidence type="ECO:0000256" key="3">
    <source>
        <dbReference type="ARBA" id="ARBA00022448"/>
    </source>
</evidence>
<evidence type="ECO:0000256" key="4">
    <source>
        <dbReference type="ARBA" id="ARBA00022660"/>
    </source>
</evidence>
<keyword evidence="7" id="KW-0249">Electron transport</keyword>
<evidence type="ECO:0000256" key="6">
    <source>
        <dbReference type="ARBA" id="ARBA00022792"/>
    </source>
</evidence>
<dbReference type="InterPro" id="IPR036656">
    <property type="entry name" value="QCR9_sf"/>
</dbReference>
<reference evidence="11" key="2">
    <citation type="submission" date="2013-10" db="EMBL/GenBank/DDBJ databases">
        <authorList>
            <person name="Aslett M."/>
        </authorList>
    </citation>
    <scope>NUCLEOTIDE SEQUENCE [LARGE SCALE GENOMIC DNA]</scope>
    <source>
        <strain evidence="11">Houghton</strain>
    </source>
</reference>
<evidence type="ECO:0000256" key="7">
    <source>
        <dbReference type="ARBA" id="ARBA00022982"/>
    </source>
</evidence>
<evidence type="ECO:0000313" key="11">
    <source>
        <dbReference type="EMBL" id="CDJ36990.1"/>
    </source>
</evidence>
<dbReference type="AlphaFoldDB" id="U6KG27"/>
<evidence type="ECO:0000256" key="8">
    <source>
        <dbReference type="ARBA" id="ARBA00022989"/>
    </source>
</evidence>
<name>U6KG27_EIMTE</name>
<keyword evidence="4" id="KW-0679">Respiratory chain</keyword>
<dbReference type="OMA" id="KHNSRYW"/>
<dbReference type="VEuPathDB" id="ToxoDB:ETH2_0814800"/>
<protein>
    <submittedName>
        <fullName evidence="11">Uncharacterized protein</fullName>
    </submittedName>
</protein>
<keyword evidence="5" id="KW-0812">Transmembrane</keyword>
<dbReference type="Proteomes" id="UP000030747">
    <property type="component" value="Unassembled WGS sequence"/>
</dbReference>
<keyword evidence="10" id="KW-0472">Membrane</keyword>
<evidence type="ECO:0000256" key="2">
    <source>
        <dbReference type="ARBA" id="ARBA00007856"/>
    </source>
</evidence>
<organism evidence="11 12">
    <name type="scientific">Eimeria tenella</name>
    <name type="common">Coccidian parasite</name>
    <dbReference type="NCBI Taxonomy" id="5802"/>
    <lineage>
        <taxon>Eukaryota</taxon>
        <taxon>Sar</taxon>
        <taxon>Alveolata</taxon>
        <taxon>Apicomplexa</taxon>
        <taxon>Conoidasida</taxon>
        <taxon>Coccidia</taxon>
        <taxon>Eucoccidiorida</taxon>
        <taxon>Eimeriorina</taxon>
        <taxon>Eimeriidae</taxon>
        <taxon>Eimeria</taxon>
    </lineage>
</organism>
<dbReference type="Gene3D" id="1.20.5.260">
    <property type="entry name" value="Cytochrome b-c1 complex subunit 9"/>
    <property type="match status" value="1"/>
</dbReference>
<keyword evidence="8" id="KW-1133">Transmembrane helix</keyword>
<dbReference type="GeneID" id="25250191"/>
<dbReference type="GO" id="GO:0045275">
    <property type="term" value="C:respiratory chain complex III"/>
    <property type="evidence" value="ECO:0007669"/>
    <property type="project" value="InterPro"/>
</dbReference>
<sequence length="99" mass="12113">MFRRIKFGNPFADDYPEWIWRGLKNSRKGKDMFAPFFRLLNATKIYDYVLKNNWSYWMFVVSGGMVTSYVWSETWNKIWRSVNRGKLYNDVPYVYPEEE</sequence>
<evidence type="ECO:0000256" key="5">
    <source>
        <dbReference type="ARBA" id="ARBA00022692"/>
    </source>
</evidence>
<keyword evidence="12" id="KW-1185">Reference proteome</keyword>
<dbReference type="EMBL" id="HG673746">
    <property type="protein sequence ID" value="CDJ36990.1"/>
    <property type="molecule type" value="Genomic_DNA"/>
</dbReference>
<comment type="similarity">
    <text evidence="2">Belongs to the UQCR10/QCR9 family.</text>
</comment>
<dbReference type="GO" id="GO:0006122">
    <property type="term" value="P:mitochondrial electron transport, ubiquinol to cytochrome c"/>
    <property type="evidence" value="ECO:0007669"/>
    <property type="project" value="InterPro"/>
</dbReference>
<dbReference type="VEuPathDB" id="ToxoDB:ETH_00004915"/>
<dbReference type="Pfam" id="PF05365">
    <property type="entry name" value="UCR_UQCRX_QCR9"/>
    <property type="match status" value="1"/>
</dbReference>
<keyword evidence="9" id="KW-0496">Mitochondrion</keyword>
<keyword evidence="3" id="KW-0813">Transport</keyword>
<evidence type="ECO:0000256" key="10">
    <source>
        <dbReference type="ARBA" id="ARBA00023136"/>
    </source>
</evidence>
<dbReference type="SUPFAM" id="SSF81514">
    <property type="entry name" value="Subunit X (non-heme 7 kDa protein) of cytochrome bc1 complex (Ubiquinol-cytochrome c reductase)"/>
    <property type="match status" value="1"/>
</dbReference>
<keyword evidence="6" id="KW-0999">Mitochondrion inner membrane</keyword>
<dbReference type="GO" id="GO:0005743">
    <property type="term" value="C:mitochondrial inner membrane"/>
    <property type="evidence" value="ECO:0007669"/>
    <property type="project" value="UniProtKB-SubCell"/>
</dbReference>
<dbReference type="InterPro" id="IPR008027">
    <property type="entry name" value="QCR9"/>
</dbReference>